<name>A0A1R3I0Z1_9ROSI</name>
<accession>A0A1R3I0Z1</accession>
<keyword evidence="3 7" id="KW-0812">Transmembrane</keyword>
<dbReference type="InterPro" id="IPR001611">
    <property type="entry name" value="Leu-rich_rpt"/>
</dbReference>
<comment type="subcellular location">
    <subcellularLocation>
        <location evidence="1">Membrane</location>
        <topology evidence="1">Single-pass membrane protein</topology>
    </subcellularLocation>
</comment>
<dbReference type="PRINTS" id="PR00019">
    <property type="entry name" value="LEURICHRPT"/>
</dbReference>
<dbReference type="InterPro" id="IPR032675">
    <property type="entry name" value="LRR_dom_sf"/>
</dbReference>
<keyword evidence="2" id="KW-0433">Leucine-rich repeat</keyword>
<gene>
    <name evidence="10" type="ORF">COLO4_25622</name>
</gene>
<evidence type="ECO:0000256" key="5">
    <source>
        <dbReference type="ARBA" id="ARBA00022989"/>
    </source>
</evidence>
<comment type="caution">
    <text evidence="10">The sequence shown here is derived from an EMBL/GenBank/DDBJ whole genome shotgun (WGS) entry which is preliminary data.</text>
</comment>
<organism evidence="10 11">
    <name type="scientific">Corchorus olitorius</name>
    <dbReference type="NCBI Taxonomy" id="93759"/>
    <lineage>
        <taxon>Eukaryota</taxon>
        <taxon>Viridiplantae</taxon>
        <taxon>Streptophyta</taxon>
        <taxon>Embryophyta</taxon>
        <taxon>Tracheophyta</taxon>
        <taxon>Spermatophyta</taxon>
        <taxon>Magnoliopsida</taxon>
        <taxon>eudicotyledons</taxon>
        <taxon>Gunneridae</taxon>
        <taxon>Pentapetalae</taxon>
        <taxon>rosids</taxon>
        <taxon>malvids</taxon>
        <taxon>Malvales</taxon>
        <taxon>Malvaceae</taxon>
        <taxon>Grewioideae</taxon>
        <taxon>Apeibeae</taxon>
        <taxon>Corchorus</taxon>
    </lineage>
</organism>
<dbReference type="GO" id="GO:0016020">
    <property type="term" value="C:membrane"/>
    <property type="evidence" value="ECO:0007669"/>
    <property type="project" value="UniProtKB-SubCell"/>
</dbReference>
<dbReference type="STRING" id="93759.A0A1R3I0Z1"/>
<evidence type="ECO:0000313" key="10">
    <source>
        <dbReference type="EMBL" id="OMO76257.1"/>
    </source>
</evidence>
<keyword evidence="11" id="KW-1185">Reference proteome</keyword>
<feature type="domain" description="Disease resistance R13L4/SHOC-2-like LRR" evidence="9">
    <location>
        <begin position="138"/>
        <end position="370"/>
    </location>
</feature>
<keyword evidence="6 7" id="KW-0472">Membrane</keyword>
<dbReference type="AlphaFoldDB" id="A0A1R3I0Z1"/>
<feature type="transmembrane region" description="Helical" evidence="7">
    <location>
        <begin position="403"/>
        <end position="426"/>
    </location>
</feature>
<dbReference type="EMBL" id="AWUE01019101">
    <property type="protein sequence ID" value="OMO76257.1"/>
    <property type="molecule type" value="Genomic_DNA"/>
</dbReference>
<feature type="signal peptide" evidence="8">
    <location>
        <begin position="1"/>
        <end position="18"/>
    </location>
</feature>
<dbReference type="SUPFAM" id="SSF52058">
    <property type="entry name" value="L domain-like"/>
    <property type="match status" value="1"/>
</dbReference>
<dbReference type="Gene3D" id="3.80.10.10">
    <property type="entry name" value="Ribonuclease Inhibitor"/>
    <property type="match status" value="1"/>
</dbReference>
<protein>
    <recommendedName>
        <fullName evidence="9">Disease resistance R13L4/SHOC-2-like LRR domain-containing protein</fullName>
    </recommendedName>
</protein>
<evidence type="ECO:0000256" key="2">
    <source>
        <dbReference type="ARBA" id="ARBA00022614"/>
    </source>
</evidence>
<dbReference type="SUPFAM" id="SSF52047">
    <property type="entry name" value="RNI-like"/>
    <property type="match status" value="1"/>
</dbReference>
<dbReference type="Proteomes" id="UP000187203">
    <property type="component" value="Unassembled WGS sequence"/>
</dbReference>
<dbReference type="PANTHER" id="PTHR27008:SF592">
    <property type="entry name" value="LEUCINE-RICH REPEAT RECEPTOR-LIKE PROTEIN KINASE FAMILY PROTEIN-RELATED"/>
    <property type="match status" value="1"/>
</dbReference>
<feature type="chain" id="PRO_5013317597" description="Disease resistance R13L4/SHOC-2-like LRR domain-containing protein" evidence="8">
    <location>
        <begin position="19"/>
        <end position="469"/>
    </location>
</feature>
<keyword evidence="8" id="KW-0732">Signal</keyword>
<dbReference type="InterPro" id="IPR051809">
    <property type="entry name" value="Plant_receptor-like_S/T_kinase"/>
</dbReference>
<dbReference type="OrthoDB" id="676979at2759"/>
<evidence type="ECO:0000256" key="7">
    <source>
        <dbReference type="SAM" id="Phobius"/>
    </source>
</evidence>
<dbReference type="Pfam" id="PF23598">
    <property type="entry name" value="LRR_14"/>
    <property type="match status" value="1"/>
</dbReference>
<evidence type="ECO:0000256" key="8">
    <source>
        <dbReference type="SAM" id="SignalP"/>
    </source>
</evidence>
<sequence length="469" mass="51173">MINFLLCFALLITLLSSALPFKLALALGNETDRLALLALKDELLLGGSGIDISRNSISGSVPNNLGNLKNLRLLNIEVNQLGSGKEGDVEFFSSLRNCSMLSVLSMHMNNLGGVFPDSVANLSAQLYELRMGFNQITGSITQGISNLVNLYLMSLSENFLVGEIPSSIGKLQSLEGLWLYSNFLTGEIPSTIGNLTRLYALSLHTNNFTGGIPPTLQNCQNMRTLSFSDNKLSSPIPNQVFGAFPSLIILDLSYNSLTGALPSDFTTSKNLIELTINDNNFFGEIPMIQSLEIEVLKMQGNSFQGTIPQSFGSLRSLKFVDLSSNNLSGIIPPQLEKLPLLVSLNLSFNQLDGEVPKEGVFKNVSGFSFMGNRQLCGGISELGLPKCSNKEAKGKGKVLSTKIIIAMVISIFFAFLLAVTIVFLSWRRKSKRAFLPVALFESSGDRMRIKDAIIELHATKARLVLDWDL</sequence>
<evidence type="ECO:0000256" key="1">
    <source>
        <dbReference type="ARBA" id="ARBA00004167"/>
    </source>
</evidence>
<proteinExistence type="predicted"/>
<dbReference type="Pfam" id="PF00560">
    <property type="entry name" value="LRR_1"/>
    <property type="match status" value="1"/>
</dbReference>
<dbReference type="PANTHER" id="PTHR27008">
    <property type="entry name" value="OS04G0122200 PROTEIN"/>
    <property type="match status" value="1"/>
</dbReference>
<dbReference type="InterPro" id="IPR055414">
    <property type="entry name" value="LRR_R13L4/SHOC2-like"/>
</dbReference>
<dbReference type="FunFam" id="3.80.10.10:FF:000095">
    <property type="entry name" value="LRR receptor-like serine/threonine-protein kinase GSO1"/>
    <property type="match status" value="1"/>
</dbReference>
<dbReference type="SMART" id="SM00369">
    <property type="entry name" value="LRR_TYP"/>
    <property type="match status" value="4"/>
</dbReference>
<evidence type="ECO:0000256" key="3">
    <source>
        <dbReference type="ARBA" id="ARBA00022692"/>
    </source>
</evidence>
<reference evidence="11" key="1">
    <citation type="submission" date="2013-09" db="EMBL/GenBank/DDBJ databases">
        <title>Corchorus olitorius genome sequencing.</title>
        <authorList>
            <person name="Alam M."/>
            <person name="Haque M.S."/>
            <person name="Islam M.S."/>
            <person name="Emdad E.M."/>
            <person name="Islam M.M."/>
            <person name="Ahmed B."/>
            <person name="Halim A."/>
            <person name="Hossen Q.M.M."/>
            <person name="Hossain M.Z."/>
            <person name="Ahmed R."/>
            <person name="Khan M.M."/>
            <person name="Islam R."/>
            <person name="Rashid M.M."/>
            <person name="Khan S.A."/>
            <person name="Rahman M.S."/>
            <person name="Alam M."/>
            <person name="Yahiya A.S."/>
            <person name="Khan M.S."/>
            <person name="Azam M.S."/>
            <person name="Haque T."/>
            <person name="Lashkar M.Z.H."/>
            <person name="Akhand A.I."/>
            <person name="Morshed G."/>
            <person name="Roy S."/>
            <person name="Uddin K.S."/>
            <person name="Rabeya T."/>
            <person name="Hossain A.S."/>
            <person name="Chowdhury A."/>
            <person name="Snigdha A.R."/>
            <person name="Mortoza M.S."/>
            <person name="Matin S.A."/>
            <person name="Hoque S.M.E."/>
            <person name="Islam M.K."/>
            <person name="Roy D.K."/>
            <person name="Haider R."/>
            <person name="Moosa M.M."/>
            <person name="Elias S.M."/>
            <person name="Hasan A.M."/>
            <person name="Jahan S."/>
            <person name="Shafiuddin M."/>
            <person name="Mahmood N."/>
            <person name="Shommy N.S."/>
        </authorList>
    </citation>
    <scope>NUCLEOTIDE SEQUENCE [LARGE SCALE GENOMIC DNA]</scope>
    <source>
        <strain evidence="11">cv. O-4</strain>
    </source>
</reference>
<dbReference type="InterPro" id="IPR003591">
    <property type="entry name" value="Leu-rich_rpt_typical-subtyp"/>
</dbReference>
<evidence type="ECO:0000256" key="6">
    <source>
        <dbReference type="ARBA" id="ARBA00023136"/>
    </source>
</evidence>
<evidence type="ECO:0000256" key="4">
    <source>
        <dbReference type="ARBA" id="ARBA00022737"/>
    </source>
</evidence>
<keyword evidence="4" id="KW-0677">Repeat</keyword>
<evidence type="ECO:0000259" key="9">
    <source>
        <dbReference type="Pfam" id="PF23598"/>
    </source>
</evidence>
<evidence type="ECO:0000313" key="11">
    <source>
        <dbReference type="Proteomes" id="UP000187203"/>
    </source>
</evidence>
<keyword evidence="5 7" id="KW-1133">Transmembrane helix</keyword>